<evidence type="ECO:0000313" key="2">
    <source>
        <dbReference type="Proteomes" id="UP000319383"/>
    </source>
</evidence>
<dbReference type="KEGG" id="sdyn:Mal52_16730"/>
<gene>
    <name evidence="1" type="ORF">Mal52_16730</name>
</gene>
<evidence type="ECO:0008006" key="3">
    <source>
        <dbReference type="Google" id="ProtNLM"/>
    </source>
</evidence>
<dbReference type="EMBL" id="CP036276">
    <property type="protein sequence ID" value="QDU43201.1"/>
    <property type="molecule type" value="Genomic_DNA"/>
</dbReference>
<dbReference type="Pfam" id="PF07608">
    <property type="entry name" value="DUF1571"/>
    <property type="match status" value="1"/>
</dbReference>
<dbReference type="AlphaFoldDB" id="A0A517ZL41"/>
<proteinExistence type="predicted"/>
<evidence type="ECO:0000313" key="1">
    <source>
        <dbReference type="EMBL" id="QDU43201.1"/>
    </source>
</evidence>
<dbReference type="RefSeq" id="WP_145375340.1">
    <property type="nucleotide sequence ID" value="NZ_CP036276.1"/>
</dbReference>
<dbReference type="Gene3D" id="2.50.20.10">
    <property type="entry name" value="Lipoprotein localisation LolA/LolB/LppX"/>
    <property type="match status" value="1"/>
</dbReference>
<sequence length="277" mass="31551">MGQLRQLRVTGFLVQLFTSRTTIAIAITAGMMGMAACEALGQDAPKEHPLVKPLKIVRQSRKALDGVKDYTATFSKKERLGRGGRQLLSQTMRMKFREEPFSVYFFFQNKDAAGREVIFVNGRNNNQLVVHEGSGIKSLVGTLTFAPTASEVMKENRYPITKVGLKNMVDKVIAQWEGESKFRESTVKYYNSAKLGNVDCMAIECSHPTPRRQFTYHMTRVYIDKKSKLLVRVEQYGWPSRAGQQPPIVEEFTYSDIKTNVGLRDADFDRRNPQYNF</sequence>
<protein>
    <recommendedName>
        <fullName evidence="3">DUF1571 domain-containing protein</fullName>
    </recommendedName>
</protein>
<dbReference type="InterPro" id="IPR011465">
    <property type="entry name" value="DUF1571"/>
</dbReference>
<organism evidence="1 2">
    <name type="scientific">Symmachiella dynata</name>
    <dbReference type="NCBI Taxonomy" id="2527995"/>
    <lineage>
        <taxon>Bacteria</taxon>
        <taxon>Pseudomonadati</taxon>
        <taxon>Planctomycetota</taxon>
        <taxon>Planctomycetia</taxon>
        <taxon>Planctomycetales</taxon>
        <taxon>Planctomycetaceae</taxon>
        <taxon>Symmachiella</taxon>
    </lineage>
</organism>
<keyword evidence="2" id="KW-1185">Reference proteome</keyword>
<name>A0A517ZL41_9PLAN</name>
<accession>A0A517ZL41</accession>
<dbReference type="Proteomes" id="UP000319383">
    <property type="component" value="Chromosome"/>
</dbReference>
<reference evidence="1 2" key="1">
    <citation type="submission" date="2019-02" db="EMBL/GenBank/DDBJ databases">
        <title>Deep-cultivation of Planctomycetes and their phenomic and genomic characterization uncovers novel biology.</title>
        <authorList>
            <person name="Wiegand S."/>
            <person name="Jogler M."/>
            <person name="Boedeker C."/>
            <person name="Pinto D."/>
            <person name="Vollmers J."/>
            <person name="Rivas-Marin E."/>
            <person name="Kohn T."/>
            <person name="Peeters S.H."/>
            <person name="Heuer A."/>
            <person name="Rast P."/>
            <person name="Oberbeckmann S."/>
            <person name="Bunk B."/>
            <person name="Jeske O."/>
            <person name="Meyerdierks A."/>
            <person name="Storesund J.E."/>
            <person name="Kallscheuer N."/>
            <person name="Luecker S."/>
            <person name="Lage O.M."/>
            <person name="Pohl T."/>
            <person name="Merkel B.J."/>
            <person name="Hornburger P."/>
            <person name="Mueller R.-W."/>
            <person name="Bruemmer F."/>
            <person name="Labrenz M."/>
            <person name="Spormann A.M."/>
            <person name="Op den Camp H."/>
            <person name="Overmann J."/>
            <person name="Amann R."/>
            <person name="Jetten M.S.M."/>
            <person name="Mascher T."/>
            <person name="Medema M.H."/>
            <person name="Devos D.P."/>
            <person name="Kaster A.-K."/>
            <person name="Ovreas L."/>
            <person name="Rohde M."/>
            <person name="Galperin M.Y."/>
            <person name="Jogler C."/>
        </authorList>
    </citation>
    <scope>NUCLEOTIDE SEQUENCE [LARGE SCALE GENOMIC DNA]</scope>
    <source>
        <strain evidence="1 2">Mal52</strain>
    </source>
</reference>